<evidence type="ECO:0000313" key="12">
    <source>
        <dbReference type="EMBL" id="KUH58100.1"/>
    </source>
</evidence>
<dbReference type="OrthoDB" id="25996at2"/>
<dbReference type="AlphaFoldDB" id="A0A100YUU0"/>
<dbReference type="PROSITE" id="PS50059">
    <property type="entry name" value="FKBP_PPIASE"/>
    <property type="match status" value="1"/>
</dbReference>
<dbReference type="GO" id="GO:0005737">
    <property type="term" value="C:cytoplasm"/>
    <property type="evidence" value="ECO:0007669"/>
    <property type="project" value="UniProtKB-SubCell"/>
</dbReference>
<comment type="catalytic activity">
    <reaction evidence="1 9 10">
        <text>[protein]-peptidylproline (omega=180) = [protein]-peptidylproline (omega=0)</text>
        <dbReference type="Rhea" id="RHEA:16237"/>
        <dbReference type="Rhea" id="RHEA-COMP:10747"/>
        <dbReference type="Rhea" id="RHEA-COMP:10748"/>
        <dbReference type="ChEBI" id="CHEBI:83833"/>
        <dbReference type="ChEBI" id="CHEBI:83834"/>
        <dbReference type="EC" id="5.2.1.8"/>
    </reaction>
</comment>
<name>A0A100YUU0_TRASO</name>
<evidence type="ECO:0000256" key="4">
    <source>
        <dbReference type="ARBA" id="ARBA00022490"/>
    </source>
</evidence>
<evidence type="ECO:0000256" key="7">
    <source>
        <dbReference type="ARBA" id="ARBA00023235"/>
    </source>
</evidence>
<dbReference type="Gene3D" id="3.10.50.40">
    <property type="match status" value="1"/>
</dbReference>
<evidence type="ECO:0000256" key="9">
    <source>
        <dbReference type="PROSITE-ProRule" id="PRU00277"/>
    </source>
</evidence>
<dbReference type="GO" id="GO:0042026">
    <property type="term" value="P:protein refolding"/>
    <property type="evidence" value="ECO:0007669"/>
    <property type="project" value="UniProtKB-ARBA"/>
</dbReference>
<sequence>MSNAGKKVKVHYVGTLDDGTKFDSSRDRNEPLAFTCMAGQMIKGFDAAVDQMAVGETRNVHIPAAEAYGERREDLVQTLPIAMMPGAEKLSVGDRVTLATPSGQPFPALVAAKDDTNITFDLNHEMAGKDLNFEIELLEVEE</sequence>
<comment type="function">
    <text evidence="8">Also involved in hydrogenase metallocenter assembly, probably by participating in the nickel insertion step. This function in hydrogenase biosynthesis requires chaperone activity and the presence of the metal-binding domain, but not PPIase activity.</text>
</comment>
<feature type="domain" description="PPIase FKBP-type" evidence="11">
    <location>
        <begin position="5"/>
        <end position="80"/>
    </location>
</feature>
<reference evidence="12 13" key="1">
    <citation type="submission" date="2015-12" db="EMBL/GenBank/DDBJ databases">
        <title>Draft Genome Sequence of Olsenella scatoligenes SK9K4T; a Producer of 3-Methylindole- (skatole) and 4-Methylphenol- (p-cresol) Isolated from Pig Feces.</title>
        <authorList>
            <person name="Li X."/>
            <person name="Borg B."/>
            <person name="Canibe N."/>
        </authorList>
    </citation>
    <scope>NUCLEOTIDE SEQUENCE [LARGE SCALE GENOMIC DNA]</scope>
    <source>
        <strain evidence="12 13">SK9K4</strain>
    </source>
</reference>
<dbReference type="EMBL" id="LOJF01000010">
    <property type="protein sequence ID" value="KUH58100.1"/>
    <property type="molecule type" value="Genomic_DNA"/>
</dbReference>
<keyword evidence="7 9" id="KW-0413">Isomerase</keyword>
<comment type="caution">
    <text evidence="12">The sequence shown here is derived from an EMBL/GenBank/DDBJ whole genome shotgun (WGS) entry which is preliminary data.</text>
</comment>
<dbReference type="SUPFAM" id="SSF54534">
    <property type="entry name" value="FKBP-like"/>
    <property type="match status" value="1"/>
</dbReference>
<keyword evidence="4" id="KW-0963">Cytoplasm</keyword>
<evidence type="ECO:0000256" key="8">
    <source>
        <dbReference type="ARBA" id="ARBA00037071"/>
    </source>
</evidence>
<accession>A0A100YUU0</accession>
<evidence type="ECO:0000256" key="2">
    <source>
        <dbReference type="ARBA" id="ARBA00004496"/>
    </source>
</evidence>
<evidence type="ECO:0000256" key="10">
    <source>
        <dbReference type="RuleBase" id="RU003915"/>
    </source>
</evidence>
<evidence type="ECO:0000313" key="13">
    <source>
        <dbReference type="Proteomes" id="UP000054078"/>
    </source>
</evidence>
<proteinExistence type="inferred from homology"/>
<dbReference type="RefSeq" id="WP_059055031.1">
    <property type="nucleotide sequence ID" value="NZ_LOJF01000010.1"/>
</dbReference>
<evidence type="ECO:0000256" key="1">
    <source>
        <dbReference type="ARBA" id="ARBA00000971"/>
    </source>
</evidence>
<dbReference type="GO" id="GO:0003755">
    <property type="term" value="F:peptidyl-prolyl cis-trans isomerase activity"/>
    <property type="evidence" value="ECO:0007669"/>
    <property type="project" value="UniProtKB-UniRule"/>
</dbReference>
<evidence type="ECO:0000256" key="6">
    <source>
        <dbReference type="ARBA" id="ARBA00023186"/>
    </source>
</evidence>
<evidence type="ECO:0000256" key="5">
    <source>
        <dbReference type="ARBA" id="ARBA00023110"/>
    </source>
</evidence>
<protein>
    <recommendedName>
        <fullName evidence="10">Peptidyl-prolyl cis-trans isomerase</fullName>
        <ecNumber evidence="10">5.2.1.8</ecNumber>
    </recommendedName>
</protein>
<dbReference type="EC" id="5.2.1.8" evidence="10"/>
<keyword evidence="5 9" id="KW-0697">Rotamase</keyword>
<dbReference type="STRING" id="1299998.AUL39_07740"/>
<dbReference type="PANTHER" id="PTHR47861">
    <property type="entry name" value="FKBP-TYPE PEPTIDYL-PROLYL CIS-TRANS ISOMERASE SLYD"/>
    <property type="match status" value="1"/>
</dbReference>
<dbReference type="PANTHER" id="PTHR47861:SF3">
    <property type="entry name" value="FKBP-TYPE PEPTIDYL-PROLYL CIS-TRANS ISOMERASE SLYD"/>
    <property type="match status" value="1"/>
</dbReference>
<dbReference type="InterPro" id="IPR001179">
    <property type="entry name" value="PPIase_FKBP_dom"/>
</dbReference>
<comment type="similarity">
    <text evidence="3 10">Belongs to the FKBP-type PPIase family.</text>
</comment>
<dbReference type="Pfam" id="PF00254">
    <property type="entry name" value="FKBP_C"/>
    <property type="match status" value="1"/>
</dbReference>
<keyword evidence="6" id="KW-0143">Chaperone</keyword>
<organism evidence="12 13">
    <name type="scientific">Tractidigestivibacter scatoligenes</name>
    <name type="common">Olsenella scatoligenes</name>
    <dbReference type="NCBI Taxonomy" id="1299998"/>
    <lineage>
        <taxon>Bacteria</taxon>
        <taxon>Bacillati</taxon>
        <taxon>Actinomycetota</taxon>
        <taxon>Coriobacteriia</taxon>
        <taxon>Coriobacteriales</taxon>
        <taxon>Atopobiaceae</taxon>
        <taxon>Tractidigestivibacter</taxon>
    </lineage>
</organism>
<evidence type="ECO:0000259" key="11">
    <source>
        <dbReference type="PROSITE" id="PS50059"/>
    </source>
</evidence>
<keyword evidence="13" id="KW-1185">Reference proteome</keyword>
<gene>
    <name evidence="12" type="ORF">AUL39_07740</name>
</gene>
<comment type="subcellular location">
    <subcellularLocation>
        <location evidence="2">Cytoplasm</location>
    </subcellularLocation>
</comment>
<dbReference type="InterPro" id="IPR046357">
    <property type="entry name" value="PPIase_dom_sf"/>
</dbReference>
<dbReference type="Proteomes" id="UP000054078">
    <property type="component" value="Unassembled WGS sequence"/>
</dbReference>
<evidence type="ECO:0000256" key="3">
    <source>
        <dbReference type="ARBA" id="ARBA00006577"/>
    </source>
</evidence>